<protein>
    <submittedName>
        <fullName evidence="2">Uncharacterized protein</fullName>
    </submittedName>
</protein>
<dbReference type="AlphaFoldDB" id="A0AAU9WJA1"/>
<feature type="compositionally biased region" description="Polar residues" evidence="1">
    <location>
        <begin position="422"/>
        <end position="434"/>
    </location>
</feature>
<feature type="region of interest" description="Disordered" evidence="1">
    <location>
        <begin position="450"/>
        <end position="469"/>
    </location>
</feature>
<keyword evidence="3" id="KW-1185">Reference proteome</keyword>
<feature type="compositionally biased region" description="Pro residues" evidence="1">
    <location>
        <begin position="455"/>
        <end position="464"/>
    </location>
</feature>
<feature type="region of interest" description="Disordered" evidence="1">
    <location>
        <begin position="484"/>
        <end position="602"/>
    </location>
</feature>
<feature type="compositionally biased region" description="Low complexity" evidence="1">
    <location>
        <begin position="593"/>
        <end position="602"/>
    </location>
</feature>
<evidence type="ECO:0000313" key="3">
    <source>
        <dbReference type="Proteomes" id="UP001159428"/>
    </source>
</evidence>
<feature type="compositionally biased region" description="Basic and acidic residues" evidence="1">
    <location>
        <begin position="358"/>
        <end position="384"/>
    </location>
</feature>
<feature type="compositionally biased region" description="Polar residues" evidence="1">
    <location>
        <begin position="107"/>
        <end position="116"/>
    </location>
</feature>
<reference evidence="2 3" key="1">
    <citation type="submission" date="2022-05" db="EMBL/GenBank/DDBJ databases">
        <authorList>
            <consortium name="Genoscope - CEA"/>
            <person name="William W."/>
        </authorList>
    </citation>
    <scope>NUCLEOTIDE SEQUENCE [LARGE SCALE GENOMIC DNA]</scope>
</reference>
<dbReference type="EMBL" id="CALNXJ010000015">
    <property type="protein sequence ID" value="CAH3115976.1"/>
    <property type="molecule type" value="Genomic_DNA"/>
</dbReference>
<feature type="region of interest" description="Disordered" evidence="1">
    <location>
        <begin position="45"/>
        <end position="131"/>
    </location>
</feature>
<organism evidence="2 3">
    <name type="scientific">Pocillopora meandrina</name>
    <dbReference type="NCBI Taxonomy" id="46732"/>
    <lineage>
        <taxon>Eukaryota</taxon>
        <taxon>Metazoa</taxon>
        <taxon>Cnidaria</taxon>
        <taxon>Anthozoa</taxon>
        <taxon>Hexacorallia</taxon>
        <taxon>Scleractinia</taxon>
        <taxon>Astrocoeniina</taxon>
        <taxon>Pocilloporidae</taxon>
        <taxon>Pocillopora</taxon>
    </lineage>
</organism>
<feature type="region of interest" description="Disordered" evidence="1">
    <location>
        <begin position="358"/>
        <end position="445"/>
    </location>
</feature>
<feature type="compositionally biased region" description="Polar residues" evidence="1">
    <location>
        <begin position="484"/>
        <end position="496"/>
    </location>
</feature>
<name>A0AAU9WJA1_9CNID</name>
<dbReference type="Proteomes" id="UP001159428">
    <property type="component" value="Unassembled WGS sequence"/>
</dbReference>
<feature type="compositionally biased region" description="Basic and acidic residues" evidence="1">
    <location>
        <begin position="396"/>
        <end position="407"/>
    </location>
</feature>
<feature type="compositionally biased region" description="Basic and acidic residues" evidence="1">
    <location>
        <begin position="96"/>
        <end position="106"/>
    </location>
</feature>
<accession>A0AAU9WJA1</accession>
<feature type="compositionally biased region" description="Basic residues" evidence="1">
    <location>
        <begin position="385"/>
        <end position="395"/>
    </location>
</feature>
<evidence type="ECO:0000256" key="1">
    <source>
        <dbReference type="SAM" id="MobiDB-lite"/>
    </source>
</evidence>
<feature type="compositionally biased region" description="Low complexity" evidence="1">
    <location>
        <begin position="64"/>
        <end position="95"/>
    </location>
</feature>
<evidence type="ECO:0000313" key="2">
    <source>
        <dbReference type="EMBL" id="CAH3115976.1"/>
    </source>
</evidence>
<feature type="compositionally biased region" description="Acidic residues" evidence="1">
    <location>
        <begin position="519"/>
        <end position="529"/>
    </location>
</feature>
<sequence length="645" mass="72730">MASRCIQTLNDLDKISDRIYSKHSKGRFRAGIEAKLKAAREKAERSLREIDEESPSCSYKETNTCRSSIRPSSSTPSSRTFSMSVSTSSRYVTSERQSKIRRENVHKPSSTKSAPNEQRVRAQRRKTKSCPSCSIADKTEEEQKGCSGHLPYTVSFFGKYNGKESEYKPTAWFNLPQETSVGVIDTFACDEKNKKPICYSVDNKKGESVPNLLRHNLPVRVGQNGIVRTEKKVELIPETDDGNTKQGKKRTAPLNWEEQLNWHNACVVSSALKSEKDSSSKGLYESHPVIFHHKKAQQRNVYTRKEENYLSPAYKLSLETRWVYPDRRNLISAKDKCITAVEIEDNRTDELVKVGMESADRAEHDGKHNEEKVPKKVTFEDERVVRKKTARNPKGKNREVNDKRKTNTVEIISKTDQAEKVSLQQRVRPKTSQGRSGGPDNEVMASDRKMCRPHSAPPAPPSTPRLPTESRFSRCMPITITIPTQGDLTESSSDLNLGNRISVEPETPAEISVSVSPGESEETLVESEESPAFSVDITPSSSPEKITPRCVSFTKAPRSAPVSRTTPRPENETLRSRSSTALQREPYRPPSPVVFESESSLELPKDLPPAQAVVALRKKIREDLAQQNRELQLEIQHLYLKKHTE</sequence>
<gene>
    <name evidence="2" type="ORF">PMEA_00006873</name>
</gene>
<proteinExistence type="predicted"/>
<comment type="caution">
    <text evidence="2">The sequence shown here is derived from an EMBL/GenBank/DDBJ whole genome shotgun (WGS) entry which is preliminary data.</text>
</comment>